<comment type="subcellular location">
    <subcellularLocation>
        <location evidence="1">Membrane</location>
    </subcellularLocation>
</comment>
<dbReference type="RefSeq" id="WP_425345530.1">
    <property type="nucleotide sequence ID" value="NZ_JBGUBD010000005.1"/>
</dbReference>
<dbReference type="Proteomes" id="UP001575105">
    <property type="component" value="Unassembled WGS sequence"/>
</dbReference>
<gene>
    <name evidence="9" type="ORF">ACERK3_09885</name>
</gene>
<feature type="domain" description="POTRA" evidence="8">
    <location>
        <begin position="252"/>
        <end position="330"/>
    </location>
</feature>
<dbReference type="InterPro" id="IPR039910">
    <property type="entry name" value="D15-like"/>
</dbReference>
<feature type="domain" description="POTRA" evidence="8">
    <location>
        <begin position="13"/>
        <end position="85"/>
    </location>
</feature>
<dbReference type="PIRSF" id="PIRSF006076">
    <property type="entry name" value="OM_assembly_OMP85"/>
    <property type="match status" value="1"/>
</dbReference>
<keyword evidence="2" id="KW-1134">Transmembrane beta strand</keyword>
<name>A0ABV4U6Z8_9BACT</name>
<dbReference type="Gene3D" id="2.40.160.50">
    <property type="entry name" value="membrane protein fhac: a member of the omp85/tpsb transporter family"/>
    <property type="match status" value="1"/>
</dbReference>
<dbReference type="InterPro" id="IPR010827">
    <property type="entry name" value="BamA/TamA_POTRA"/>
</dbReference>
<dbReference type="Gene3D" id="3.10.20.310">
    <property type="entry name" value="membrane protein fhac"/>
    <property type="match status" value="5"/>
</dbReference>
<dbReference type="PANTHER" id="PTHR12815">
    <property type="entry name" value="SORTING AND ASSEMBLY MACHINERY SAMM50 PROTEIN FAMILY MEMBER"/>
    <property type="match status" value="1"/>
</dbReference>
<evidence type="ECO:0000256" key="6">
    <source>
        <dbReference type="ARBA" id="ARBA00023136"/>
    </source>
</evidence>
<evidence type="ECO:0000256" key="7">
    <source>
        <dbReference type="ARBA" id="ARBA00023237"/>
    </source>
</evidence>
<comment type="caution">
    <text evidence="9">The sequence shown here is derived from an EMBL/GenBank/DDBJ whole genome shotgun (WGS) entry which is preliminary data.</text>
</comment>
<evidence type="ECO:0000256" key="3">
    <source>
        <dbReference type="ARBA" id="ARBA00022692"/>
    </source>
</evidence>
<organism evidence="9 10">
    <name type="scientific">Natronomicrosphaera hydrolytica</name>
    <dbReference type="NCBI Taxonomy" id="3242702"/>
    <lineage>
        <taxon>Bacteria</taxon>
        <taxon>Pseudomonadati</taxon>
        <taxon>Planctomycetota</taxon>
        <taxon>Phycisphaerae</taxon>
        <taxon>Phycisphaerales</taxon>
        <taxon>Phycisphaeraceae</taxon>
        <taxon>Natronomicrosphaera</taxon>
    </lineage>
</organism>
<evidence type="ECO:0000256" key="2">
    <source>
        <dbReference type="ARBA" id="ARBA00022452"/>
    </source>
</evidence>
<protein>
    <submittedName>
        <fullName evidence="9">Outer membrane protein assembly factor</fullName>
    </submittedName>
</protein>
<feature type="domain" description="POTRA" evidence="8">
    <location>
        <begin position="86"/>
        <end position="162"/>
    </location>
</feature>
<keyword evidence="7" id="KW-0998">Cell outer membrane</keyword>
<feature type="domain" description="POTRA" evidence="8">
    <location>
        <begin position="165"/>
        <end position="249"/>
    </location>
</feature>
<evidence type="ECO:0000259" key="8">
    <source>
        <dbReference type="PROSITE" id="PS51779"/>
    </source>
</evidence>
<proteinExistence type="predicted"/>
<dbReference type="InterPro" id="IPR000184">
    <property type="entry name" value="Bac_surfAg_D15"/>
</dbReference>
<dbReference type="InterPro" id="IPR034746">
    <property type="entry name" value="POTRA"/>
</dbReference>
<keyword evidence="6" id="KW-0472">Membrane</keyword>
<evidence type="ECO:0000256" key="1">
    <source>
        <dbReference type="ARBA" id="ARBA00004370"/>
    </source>
</evidence>
<keyword evidence="3" id="KW-0812">Transmembrane</keyword>
<dbReference type="Pfam" id="PF01103">
    <property type="entry name" value="Omp85"/>
    <property type="match status" value="1"/>
</dbReference>
<keyword evidence="4" id="KW-0732">Signal</keyword>
<dbReference type="Pfam" id="PF07244">
    <property type="entry name" value="POTRA"/>
    <property type="match status" value="5"/>
</dbReference>
<dbReference type="InterPro" id="IPR023707">
    <property type="entry name" value="OM_assembly_BamA"/>
</dbReference>
<dbReference type="PROSITE" id="PS51779">
    <property type="entry name" value="POTRA"/>
    <property type="match status" value="4"/>
</dbReference>
<sequence>MNSAAGQVDAAGRPIAEIEVVGLEQVAEQLVRNQIRSEVGEPYDPRTVEQDIVRINHLGRFSTVRSQIEPTDENTIVLRYVLEEHPLLQAVQVVGNRALNDQELLRLVRLQRGDPIDPFLIDRGRQRIMEEYEDAGYYAAEVEVDEELLGEERALVFRVREGPRVRLRRLGFEGNEAYPTRQLRNEIETQTWLPIFRRGELNREQLDLDASRVREFYQQRGYLDAQVGRRIAISPDQRDARVHFLVEEGPRYIVENIRVQGNELFPDEQIVRNMTLERGSVYSAEQATQSRRALEDLYGRLGFIETDIAITRLFHEDEPRVDLLVEIDEGLPAMVGRLTLRGNEVTKDNVALRQVRGMRPGRPFDRSGVQETERRLRRSSLFAGGTVTVLGDPGDEMRDVLIEVQEQQTGSLNIGAGVSSDLGLIGAIDLTQRNFDIANPPTTFDEFISGRAFRGAGQYFQISLQPGSQASQYSVSFREPYLMESDFFLDTNVFYFSRRRIDYDERRVGGSLGLGRRFGDIWSGSVRARGQEVRINDIEPDAPTAVFGVEGYSALTALGLSLDRDTTDSVFYPTSGSLIELGVERVGALGGDFNFTRATASWRQFFTIDEDFFGRRSVLSVRAETGYIFDEDRAPVFETFYAGGHRTFRGFDFRGVGPRGIRADTGDPSRRAVGGEFMFLTGAQYQFPLLGTPAPGEHIGTLSGVVFTDMGTVRDSPGFGEWRASVGAGIRIMVPFVGQAPFAIDFAYPVMREPGDQRQIISFDISLPLQ</sequence>
<evidence type="ECO:0000256" key="4">
    <source>
        <dbReference type="ARBA" id="ARBA00022729"/>
    </source>
</evidence>
<accession>A0ABV4U6Z8</accession>
<dbReference type="PANTHER" id="PTHR12815:SF47">
    <property type="entry name" value="TRANSLOCATION AND ASSEMBLY MODULE SUBUNIT TAMA"/>
    <property type="match status" value="1"/>
</dbReference>
<reference evidence="9 10" key="1">
    <citation type="submission" date="2024-08" db="EMBL/GenBank/DDBJ databases">
        <title>Whole-genome sequencing of halo(alkali)philic microorganisms from hypersaline lakes.</title>
        <authorList>
            <person name="Sorokin D.Y."/>
            <person name="Merkel A.Y."/>
            <person name="Messina E."/>
            <person name="Yakimov M."/>
        </authorList>
    </citation>
    <scope>NUCLEOTIDE SEQUENCE [LARGE SCALE GENOMIC DNA]</scope>
    <source>
        <strain evidence="9 10">AB-hyl4</strain>
    </source>
</reference>
<evidence type="ECO:0000313" key="10">
    <source>
        <dbReference type="Proteomes" id="UP001575105"/>
    </source>
</evidence>
<keyword evidence="5" id="KW-0677">Repeat</keyword>
<keyword evidence="10" id="KW-1185">Reference proteome</keyword>
<evidence type="ECO:0000313" key="9">
    <source>
        <dbReference type="EMBL" id="MFA9478604.1"/>
    </source>
</evidence>
<evidence type="ECO:0000256" key="5">
    <source>
        <dbReference type="ARBA" id="ARBA00022737"/>
    </source>
</evidence>
<dbReference type="EMBL" id="JBGUBD010000005">
    <property type="protein sequence ID" value="MFA9478604.1"/>
    <property type="molecule type" value="Genomic_DNA"/>
</dbReference>